<protein>
    <submittedName>
        <fullName evidence="6">Ferredoxin</fullName>
    </submittedName>
</protein>
<organism evidence="6 7">
    <name type="scientific">Pyrobaculum arsenaticum</name>
    <dbReference type="NCBI Taxonomy" id="121277"/>
    <lineage>
        <taxon>Archaea</taxon>
        <taxon>Thermoproteota</taxon>
        <taxon>Thermoprotei</taxon>
        <taxon>Thermoproteales</taxon>
        <taxon>Thermoproteaceae</taxon>
        <taxon>Pyrobaculum</taxon>
    </lineage>
</organism>
<dbReference type="EMBL" id="JAAVJF010000004">
    <property type="protein sequence ID" value="NYR15944.1"/>
    <property type="molecule type" value="Genomic_DNA"/>
</dbReference>
<name>A0A7L4PBF2_9CREN</name>
<keyword evidence="3" id="KW-0249">Electron transport</keyword>
<dbReference type="Pfam" id="PF13459">
    <property type="entry name" value="Fer4_15"/>
    <property type="match status" value="1"/>
</dbReference>
<evidence type="ECO:0000256" key="4">
    <source>
        <dbReference type="ARBA" id="ARBA00023004"/>
    </source>
</evidence>
<dbReference type="RefSeq" id="WP_011901528.1">
    <property type="nucleotide sequence ID" value="NZ_JAAVJF010000004.1"/>
</dbReference>
<dbReference type="AlphaFoldDB" id="A0A7L4PBF2"/>
<reference evidence="6 7" key="1">
    <citation type="journal article" date="2020" name="Nat. Commun.">
        <title>The structures of two archaeal type IV pili illuminate evolutionary relationships.</title>
        <authorList>
            <person name="Wang F."/>
            <person name="Baquero D.P."/>
            <person name="Su Z."/>
            <person name="Beltran L.C."/>
            <person name="Prangishvili D."/>
            <person name="Krupovic M."/>
            <person name="Egelman E.H."/>
        </authorList>
    </citation>
    <scope>NUCLEOTIDE SEQUENCE [LARGE SCALE GENOMIC DNA]</scope>
    <source>
        <strain evidence="6 7">2GA</strain>
    </source>
</reference>
<dbReference type="PANTHER" id="PTHR36923">
    <property type="entry name" value="FERREDOXIN"/>
    <property type="match status" value="1"/>
</dbReference>
<dbReference type="GO" id="GO:0046872">
    <property type="term" value="F:metal ion binding"/>
    <property type="evidence" value="ECO:0007669"/>
    <property type="project" value="UniProtKB-KW"/>
</dbReference>
<dbReference type="GO" id="GO:0051536">
    <property type="term" value="F:iron-sulfur cluster binding"/>
    <property type="evidence" value="ECO:0007669"/>
    <property type="project" value="UniProtKB-KW"/>
</dbReference>
<keyword evidence="4" id="KW-0408">Iron</keyword>
<keyword evidence="5" id="KW-0411">Iron-sulfur</keyword>
<dbReference type="Proteomes" id="UP000554766">
    <property type="component" value="Unassembled WGS sequence"/>
</dbReference>
<evidence type="ECO:0000256" key="2">
    <source>
        <dbReference type="ARBA" id="ARBA00022723"/>
    </source>
</evidence>
<keyword evidence="2" id="KW-0479">Metal-binding</keyword>
<sequence>MPVKVRIDRSKCVVAHFCLFYAPTVFIPGEGGKPAVAAEYSVNGSLEEGVVPDELFESVKEAERHCPSRAIKVYRE</sequence>
<keyword evidence="1" id="KW-0813">Transport</keyword>
<evidence type="ECO:0000256" key="5">
    <source>
        <dbReference type="ARBA" id="ARBA00023014"/>
    </source>
</evidence>
<dbReference type="InterPro" id="IPR051269">
    <property type="entry name" value="Fe-S_cluster_ET"/>
</dbReference>
<dbReference type="GeneID" id="5056384"/>
<comment type="caution">
    <text evidence="6">The sequence shown here is derived from an EMBL/GenBank/DDBJ whole genome shotgun (WGS) entry which is preliminary data.</text>
</comment>
<evidence type="ECO:0000256" key="3">
    <source>
        <dbReference type="ARBA" id="ARBA00022982"/>
    </source>
</evidence>
<evidence type="ECO:0000313" key="6">
    <source>
        <dbReference type="EMBL" id="NYR15944.1"/>
    </source>
</evidence>
<evidence type="ECO:0000256" key="1">
    <source>
        <dbReference type="ARBA" id="ARBA00022448"/>
    </source>
</evidence>
<dbReference type="SUPFAM" id="SSF54862">
    <property type="entry name" value="4Fe-4S ferredoxins"/>
    <property type="match status" value="1"/>
</dbReference>
<proteinExistence type="predicted"/>
<evidence type="ECO:0000313" key="7">
    <source>
        <dbReference type="Proteomes" id="UP000554766"/>
    </source>
</evidence>
<keyword evidence="7" id="KW-1185">Reference proteome</keyword>
<dbReference type="OMA" id="CVVAHFC"/>
<gene>
    <name evidence="6" type="ORF">HC235_08380</name>
</gene>
<accession>A0A7L4PBF2</accession>
<dbReference type="Gene3D" id="3.30.70.20">
    <property type="match status" value="1"/>
</dbReference>
<dbReference type="PANTHER" id="PTHR36923:SF3">
    <property type="entry name" value="FERREDOXIN"/>
    <property type="match status" value="1"/>
</dbReference>